<proteinExistence type="predicted"/>
<dbReference type="PANTHER" id="PTHR45947">
    <property type="entry name" value="SULFOQUINOVOSYL TRANSFERASE SQD2"/>
    <property type="match status" value="1"/>
</dbReference>
<dbReference type="Pfam" id="PF00534">
    <property type="entry name" value="Glycos_transf_1"/>
    <property type="match status" value="1"/>
</dbReference>
<dbReference type="PANTHER" id="PTHR45947:SF3">
    <property type="entry name" value="SULFOQUINOVOSYL TRANSFERASE SQD2"/>
    <property type="match status" value="1"/>
</dbReference>
<name>A0A543EDX2_9MICO</name>
<keyword evidence="5" id="KW-1185">Reference proteome</keyword>
<feature type="domain" description="Glycosyl transferase family 1" evidence="3">
    <location>
        <begin position="203"/>
        <end position="354"/>
    </location>
</feature>
<dbReference type="EMBL" id="VFPE01000007">
    <property type="protein sequence ID" value="TQM19804.1"/>
    <property type="molecule type" value="Genomic_DNA"/>
</dbReference>
<keyword evidence="2 4" id="KW-0808">Transferase</keyword>
<protein>
    <recommendedName>
        <fullName evidence="1">D-inositol 3-phosphate glycosyltransferase</fullName>
    </recommendedName>
</protein>
<evidence type="ECO:0000256" key="1">
    <source>
        <dbReference type="ARBA" id="ARBA00021292"/>
    </source>
</evidence>
<dbReference type="Gene3D" id="3.40.50.2000">
    <property type="entry name" value="Glycogen Phosphorylase B"/>
    <property type="match status" value="2"/>
</dbReference>
<accession>A0A543EDX2</accession>
<comment type="caution">
    <text evidence="4">The sequence shown here is derived from an EMBL/GenBank/DDBJ whole genome shotgun (WGS) entry which is preliminary data.</text>
</comment>
<sequence length="377" mass="38639">MTVASVDEPPVVAASATQRSVTFLVPEGVDDPLRVSGGNVYDQHVRDRLGAHGWSVDTVEVRDAVGAAGPTRPEAPLDAPAARGGDAGTLLDELPDGTTVLVDGLVAAGAPEEFRAAADRLRVVVLTHMVVAAFPDATPAQVDAERRMLSAAHRVVATSAWTAREFERRGLVDAGRVSVAAPGVAASLPGSGERAPSVRADGQLLCVGVVAPHKGQDVLLAALARLPDQGWACTIAGSTDTSPEFASGLRRDAAALGGRVRFTGVLGRVALDAEYERCGLLVAPSRVESAGMAIAEAQARGIPVVAADVGGIRDTVSRGGAMLVTPEDPAALAAALREWLTDPDVRRGLRHGARAARAALPSWDDTAAAVAAALEAT</sequence>
<dbReference type="GO" id="GO:0016758">
    <property type="term" value="F:hexosyltransferase activity"/>
    <property type="evidence" value="ECO:0007669"/>
    <property type="project" value="TreeGrafter"/>
</dbReference>
<evidence type="ECO:0000256" key="2">
    <source>
        <dbReference type="ARBA" id="ARBA00022679"/>
    </source>
</evidence>
<evidence type="ECO:0000259" key="3">
    <source>
        <dbReference type="Pfam" id="PF00534"/>
    </source>
</evidence>
<dbReference type="InterPro" id="IPR001296">
    <property type="entry name" value="Glyco_trans_1"/>
</dbReference>
<dbReference type="Proteomes" id="UP000320235">
    <property type="component" value="Unassembled WGS sequence"/>
</dbReference>
<evidence type="ECO:0000313" key="5">
    <source>
        <dbReference type="Proteomes" id="UP000320235"/>
    </source>
</evidence>
<organism evidence="4 5">
    <name type="scientific">Microbacterium kyungheense</name>
    <dbReference type="NCBI Taxonomy" id="1263636"/>
    <lineage>
        <taxon>Bacteria</taxon>
        <taxon>Bacillati</taxon>
        <taxon>Actinomycetota</taxon>
        <taxon>Actinomycetes</taxon>
        <taxon>Micrococcales</taxon>
        <taxon>Microbacteriaceae</taxon>
        <taxon>Microbacterium</taxon>
    </lineage>
</organism>
<dbReference type="AlphaFoldDB" id="A0A543EDX2"/>
<dbReference type="InterPro" id="IPR050194">
    <property type="entry name" value="Glycosyltransferase_grp1"/>
</dbReference>
<dbReference type="SUPFAM" id="SSF53756">
    <property type="entry name" value="UDP-Glycosyltransferase/glycogen phosphorylase"/>
    <property type="match status" value="1"/>
</dbReference>
<dbReference type="OrthoDB" id="9765330at2"/>
<dbReference type="CDD" id="cd03801">
    <property type="entry name" value="GT4_PimA-like"/>
    <property type="match status" value="1"/>
</dbReference>
<reference evidence="4 5" key="1">
    <citation type="submission" date="2019-06" db="EMBL/GenBank/DDBJ databases">
        <title>Sequencing the genomes of 1000 actinobacteria strains.</title>
        <authorList>
            <person name="Klenk H.-P."/>
        </authorList>
    </citation>
    <scope>NUCLEOTIDE SEQUENCE [LARGE SCALE GENOMIC DNA]</scope>
    <source>
        <strain evidence="4 5">DSM 105492</strain>
    </source>
</reference>
<dbReference type="RefSeq" id="WP_141896476.1">
    <property type="nucleotide sequence ID" value="NZ_BAABLH010000004.1"/>
</dbReference>
<gene>
    <name evidence="4" type="ORF">FB391_3641</name>
</gene>
<evidence type="ECO:0000313" key="4">
    <source>
        <dbReference type="EMBL" id="TQM19804.1"/>
    </source>
</evidence>